<evidence type="ECO:0000256" key="9">
    <source>
        <dbReference type="SAM" id="Phobius"/>
    </source>
</evidence>
<dbReference type="NCBIfam" id="TIGR04178">
    <property type="entry name" value="exo_archaeo"/>
    <property type="match status" value="1"/>
</dbReference>
<feature type="transmembrane region" description="Helical" evidence="9">
    <location>
        <begin position="103"/>
        <end position="121"/>
    </location>
</feature>
<evidence type="ECO:0000256" key="2">
    <source>
        <dbReference type="ARBA" id="ARBA00022475"/>
    </source>
</evidence>
<dbReference type="InterPro" id="IPR026392">
    <property type="entry name" value="Exo/Archaeosortase_dom"/>
</dbReference>
<keyword evidence="7 9" id="KW-0472">Membrane</keyword>
<feature type="domain" description="Methanolan biosynthesis EpsI" evidence="10">
    <location>
        <begin position="334"/>
        <end position="531"/>
    </location>
</feature>
<dbReference type="Proteomes" id="UP001595974">
    <property type="component" value="Unassembled WGS sequence"/>
</dbReference>
<feature type="transmembrane region" description="Helical" evidence="9">
    <location>
        <begin position="243"/>
        <end position="263"/>
    </location>
</feature>
<reference evidence="12" key="1">
    <citation type="journal article" date="2019" name="Int. J. Syst. Evol. Microbiol.">
        <title>The Global Catalogue of Microorganisms (GCM) 10K type strain sequencing project: providing services to taxonomists for standard genome sequencing and annotation.</title>
        <authorList>
            <consortium name="The Broad Institute Genomics Platform"/>
            <consortium name="The Broad Institute Genome Sequencing Center for Infectious Disease"/>
            <person name="Wu L."/>
            <person name="Ma J."/>
        </authorList>
    </citation>
    <scope>NUCLEOTIDE SEQUENCE [LARGE SCALE GENOMIC DNA]</scope>
    <source>
        <strain evidence="12">SHR3</strain>
    </source>
</reference>
<keyword evidence="3" id="KW-0645">Protease</keyword>
<keyword evidence="5 11" id="KW-0378">Hydrolase</keyword>
<dbReference type="EC" id="3.4.22.-" evidence="11"/>
<gene>
    <name evidence="11" type="primary">xrtA</name>
    <name evidence="11" type="ORF">ACFPTN_02470</name>
</gene>
<feature type="transmembrane region" description="Helical" evidence="9">
    <location>
        <begin position="75"/>
        <end position="91"/>
    </location>
</feature>
<dbReference type="Pfam" id="PF09721">
    <property type="entry name" value="Exosortase_EpsH"/>
    <property type="match status" value="1"/>
</dbReference>
<organism evidence="11 12">
    <name type="scientific">Thauera sinica</name>
    <dbReference type="NCBI Taxonomy" id="2665146"/>
    <lineage>
        <taxon>Bacteria</taxon>
        <taxon>Pseudomonadati</taxon>
        <taxon>Pseudomonadota</taxon>
        <taxon>Betaproteobacteria</taxon>
        <taxon>Rhodocyclales</taxon>
        <taxon>Zoogloeaceae</taxon>
        <taxon>Thauera</taxon>
    </lineage>
</organism>
<keyword evidence="12" id="KW-1185">Reference proteome</keyword>
<dbReference type="RefSeq" id="WP_096452596.1">
    <property type="nucleotide sequence ID" value="NZ_JBHSOG010000007.1"/>
</dbReference>
<dbReference type="InterPro" id="IPR013426">
    <property type="entry name" value="EpsH-like"/>
</dbReference>
<evidence type="ECO:0000256" key="7">
    <source>
        <dbReference type="ARBA" id="ARBA00023136"/>
    </source>
</evidence>
<evidence type="ECO:0000313" key="11">
    <source>
        <dbReference type="EMBL" id="MFC5768231.1"/>
    </source>
</evidence>
<feature type="transmembrane region" description="Helical" evidence="9">
    <location>
        <begin position="127"/>
        <end position="147"/>
    </location>
</feature>
<name>A0ABW1AM46_9RHOO</name>
<keyword evidence="6 9" id="KW-1133">Transmembrane helix</keyword>
<keyword evidence="4 9" id="KW-0812">Transmembrane</keyword>
<evidence type="ECO:0000313" key="12">
    <source>
        <dbReference type="Proteomes" id="UP001595974"/>
    </source>
</evidence>
<feature type="transmembrane region" description="Helical" evidence="9">
    <location>
        <begin position="154"/>
        <end position="173"/>
    </location>
</feature>
<accession>A0ABW1AM46</accession>
<evidence type="ECO:0000256" key="1">
    <source>
        <dbReference type="ARBA" id="ARBA00004651"/>
    </source>
</evidence>
<dbReference type="EMBL" id="JBHSOG010000007">
    <property type="protein sequence ID" value="MFC5768231.1"/>
    <property type="molecule type" value="Genomic_DNA"/>
</dbReference>
<evidence type="ECO:0000256" key="3">
    <source>
        <dbReference type="ARBA" id="ARBA00022670"/>
    </source>
</evidence>
<protein>
    <submittedName>
        <fullName evidence="11">Exosortase A</fullName>
        <ecNumber evidence="11">3.4.22.-</ecNumber>
    </submittedName>
</protein>
<dbReference type="Pfam" id="PF11984">
    <property type="entry name" value="DUF3485"/>
    <property type="match status" value="1"/>
</dbReference>
<feature type="transmembrane region" description="Helical" evidence="9">
    <location>
        <begin position="283"/>
        <end position="301"/>
    </location>
</feature>
<dbReference type="InterPro" id="IPR014263">
    <property type="entry name" value="Methanolan_biosynth_EpsI"/>
</dbReference>
<comment type="caution">
    <text evidence="11">The sequence shown here is derived from an EMBL/GenBank/DDBJ whole genome shotgun (WGS) entry which is preliminary data.</text>
</comment>
<evidence type="ECO:0000256" key="6">
    <source>
        <dbReference type="ARBA" id="ARBA00022989"/>
    </source>
</evidence>
<dbReference type="GO" id="GO:0016787">
    <property type="term" value="F:hydrolase activity"/>
    <property type="evidence" value="ECO:0007669"/>
    <property type="project" value="UniProtKB-KW"/>
</dbReference>
<feature type="compositionally biased region" description="Basic and acidic residues" evidence="8">
    <location>
        <begin position="1"/>
        <end position="10"/>
    </location>
</feature>
<dbReference type="InterPro" id="IPR019127">
    <property type="entry name" value="Exosortase"/>
</dbReference>
<feature type="transmembrane region" description="Helical" evidence="9">
    <location>
        <begin position="43"/>
        <end position="60"/>
    </location>
</feature>
<evidence type="ECO:0000256" key="8">
    <source>
        <dbReference type="SAM" id="MobiDB-lite"/>
    </source>
</evidence>
<evidence type="ECO:0000259" key="10">
    <source>
        <dbReference type="Pfam" id="PF11984"/>
    </source>
</evidence>
<evidence type="ECO:0000256" key="5">
    <source>
        <dbReference type="ARBA" id="ARBA00022801"/>
    </source>
</evidence>
<evidence type="ECO:0000256" key="4">
    <source>
        <dbReference type="ARBA" id="ARBA00022692"/>
    </source>
</evidence>
<dbReference type="NCBIfam" id="TIGR02914">
    <property type="entry name" value="EpsI_fam"/>
    <property type="match status" value="1"/>
</dbReference>
<keyword evidence="2" id="KW-1003">Cell membrane</keyword>
<feature type="transmembrane region" description="Helical" evidence="9">
    <location>
        <begin position="329"/>
        <end position="346"/>
    </location>
</feature>
<sequence length="541" mass="59245">MRAPPHHADFLESAGQSGGGGTVAAGDAARPAPAAAAASARNLHLAVLGLALAWLLFWYRDTLISIIDIWNRSDTYAHGYLVAPISLWLVWRHRTHIDGVPIAPSLLGVLAGAVAGFGWLLGELTSVASVSQFALVGMIISLIWAVMGTAVLRAYAFPIGFLVFLVPFGEFLFPTMMDWTTDFVIGALRLSGIPVYAEGRSLVIPSGNWQVVEGCSGVRYLIASVVVGSLYSYLNYRSLRRRLVFTAVSVVLPVLANWVRAWGIVMLGHFSGNKLATGVDHLVYGWVFFGIIMMLLFWIGARWQEDEAPAPVLPAGAAAEAGLARRSNAVWFALAVLAVLAWRPVLDELDRRGQHGPVQFAQAESRAGWQTVELSRLPEWTPSYSGMRGVHREAWAAGERPVGLYVGYYRDQKPGEELINSENRVLISKDPVWKMTSYGSRSAVLGDRPLSLRTTEMVSAHGRMIVWHAYWIGGRWTTNDYAAKAYLALTQLRGDGDDSAVVMVYAPYRENEHEAGVADLERFLAEMGPSIGSMLTQTMSR</sequence>
<dbReference type="InterPro" id="IPR017540">
    <property type="entry name" value="Exosortase-1"/>
</dbReference>
<dbReference type="NCBIfam" id="TIGR02602">
    <property type="entry name" value="8TM_EpsH"/>
    <property type="match status" value="1"/>
</dbReference>
<proteinExistence type="predicted"/>
<feature type="region of interest" description="Disordered" evidence="8">
    <location>
        <begin position="1"/>
        <end position="26"/>
    </location>
</feature>
<dbReference type="NCBIfam" id="TIGR03109">
    <property type="entry name" value="exosort_XrtA"/>
    <property type="match status" value="1"/>
</dbReference>
<comment type="subcellular location">
    <subcellularLocation>
        <location evidence="1">Cell membrane</location>
        <topology evidence="1">Multi-pass membrane protein</topology>
    </subcellularLocation>
</comment>
<feature type="transmembrane region" description="Helical" evidence="9">
    <location>
        <begin position="218"/>
        <end position="236"/>
    </location>
</feature>